<proteinExistence type="predicted"/>
<sequence length="121" mass="12610">MDRPLLGRDDGASAERSLNSLLGTGRCRWILPKIWACGSGWAEAGRQPDRSHAAVSGGCGRGRHRAQEPGPRRCTLSGLTTQSPPPSSVKNHGECKARGGEVRGNLGAGCAHTVAGAEKTL</sequence>
<feature type="region of interest" description="Disordered" evidence="1">
    <location>
        <begin position="46"/>
        <end position="96"/>
    </location>
</feature>
<accession>A0AAV7TML9</accession>
<evidence type="ECO:0000313" key="2">
    <source>
        <dbReference type="EMBL" id="KAJ1177889.1"/>
    </source>
</evidence>
<dbReference type="EMBL" id="JANPWB010000006">
    <property type="protein sequence ID" value="KAJ1177889.1"/>
    <property type="molecule type" value="Genomic_DNA"/>
</dbReference>
<evidence type="ECO:0000313" key="3">
    <source>
        <dbReference type="Proteomes" id="UP001066276"/>
    </source>
</evidence>
<protein>
    <submittedName>
        <fullName evidence="2">Uncharacterized protein</fullName>
    </submittedName>
</protein>
<gene>
    <name evidence="2" type="ORF">NDU88_003141</name>
</gene>
<organism evidence="2 3">
    <name type="scientific">Pleurodeles waltl</name>
    <name type="common">Iberian ribbed newt</name>
    <dbReference type="NCBI Taxonomy" id="8319"/>
    <lineage>
        <taxon>Eukaryota</taxon>
        <taxon>Metazoa</taxon>
        <taxon>Chordata</taxon>
        <taxon>Craniata</taxon>
        <taxon>Vertebrata</taxon>
        <taxon>Euteleostomi</taxon>
        <taxon>Amphibia</taxon>
        <taxon>Batrachia</taxon>
        <taxon>Caudata</taxon>
        <taxon>Salamandroidea</taxon>
        <taxon>Salamandridae</taxon>
        <taxon>Pleurodelinae</taxon>
        <taxon>Pleurodeles</taxon>
    </lineage>
</organism>
<reference evidence="2" key="1">
    <citation type="journal article" date="2022" name="bioRxiv">
        <title>Sequencing and chromosome-scale assembly of the giantPleurodeles waltlgenome.</title>
        <authorList>
            <person name="Brown T."/>
            <person name="Elewa A."/>
            <person name="Iarovenko S."/>
            <person name="Subramanian E."/>
            <person name="Araus A.J."/>
            <person name="Petzold A."/>
            <person name="Susuki M."/>
            <person name="Suzuki K.-i.T."/>
            <person name="Hayashi T."/>
            <person name="Toyoda A."/>
            <person name="Oliveira C."/>
            <person name="Osipova E."/>
            <person name="Leigh N.D."/>
            <person name="Simon A."/>
            <person name="Yun M.H."/>
        </authorList>
    </citation>
    <scope>NUCLEOTIDE SEQUENCE</scope>
    <source>
        <strain evidence="2">20211129_DDA</strain>
        <tissue evidence="2">Liver</tissue>
    </source>
</reference>
<keyword evidence="3" id="KW-1185">Reference proteome</keyword>
<dbReference type="Proteomes" id="UP001066276">
    <property type="component" value="Chromosome 3_2"/>
</dbReference>
<evidence type="ECO:0000256" key="1">
    <source>
        <dbReference type="SAM" id="MobiDB-lite"/>
    </source>
</evidence>
<name>A0AAV7TML9_PLEWA</name>
<dbReference type="AlphaFoldDB" id="A0AAV7TML9"/>
<comment type="caution">
    <text evidence="2">The sequence shown here is derived from an EMBL/GenBank/DDBJ whole genome shotgun (WGS) entry which is preliminary data.</text>
</comment>